<gene>
    <name evidence="8" type="ORF">ZEAMMB73_Zm00001d007195</name>
</gene>
<feature type="domain" description="Alpha-L-arabinofuranosidase C-terminal" evidence="7">
    <location>
        <begin position="93"/>
        <end position="271"/>
    </location>
</feature>
<evidence type="ECO:0000256" key="3">
    <source>
        <dbReference type="ARBA" id="ARBA00012670"/>
    </source>
</evidence>
<dbReference type="SUPFAM" id="SSF51445">
    <property type="entry name" value="(Trans)glycosidases"/>
    <property type="match status" value="1"/>
</dbReference>
<dbReference type="PANTHER" id="PTHR31776">
    <property type="entry name" value="ALPHA-L-ARABINOFURANOSIDASE 1"/>
    <property type="match status" value="1"/>
</dbReference>
<organism evidence="8">
    <name type="scientific">Zea mays</name>
    <name type="common">Maize</name>
    <dbReference type="NCBI Taxonomy" id="4577"/>
    <lineage>
        <taxon>Eukaryota</taxon>
        <taxon>Viridiplantae</taxon>
        <taxon>Streptophyta</taxon>
        <taxon>Embryophyta</taxon>
        <taxon>Tracheophyta</taxon>
        <taxon>Spermatophyta</taxon>
        <taxon>Magnoliopsida</taxon>
        <taxon>Liliopsida</taxon>
        <taxon>Poales</taxon>
        <taxon>Poaceae</taxon>
        <taxon>PACMAD clade</taxon>
        <taxon>Panicoideae</taxon>
        <taxon>Andropogonodae</taxon>
        <taxon>Andropogoneae</taxon>
        <taxon>Tripsacinae</taxon>
        <taxon>Zea</taxon>
    </lineage>
</organism>
<evidence type="ECO:0000259" key="7">
    <source>
        <dbReference type="SMART" id="SM00813"/>
    </source>
</evidence>
<dbReference type="GO" id="GO:0046373">
    <property type="term" value="P:L-arabinose metabolic process"/>
    <property type="evidence" value="ECO:0007669"/>
    <property type="project" value="InterPro"/>
</dbReference>
<dbReference type="PANTHER" id="PTHR31776:SF14">
    <property type="entry name" value="NON-REDUCING END ALPHA-L-ARABINOFURANOSIDASE"/>
    <property type="match status" value="1"/>
</dbReference>
<evidence type="ECO:0000256" key="4">
    <source>
        <dbReference type="ARBA" id="ARBA00022729"/>
    </source>
</evidence>
<keyword evidence="4" id="KW-0732">Signal</keyword>
<accession>A0A1D6F4M2</accession>
<keyword evidence="5" id="KW-0378">Hydrolase</keyword>
<dbReference type="AlphaFoldDB" id="A0A1D6F4M2"/>
<feature type="compositionally biased region" description="Polar residues" evidence="6">
    <location>
        <begin position="239"/>
        <end position="254"/>
    </location>
</feature>
<dbReference type="InterPro" id="IPR055235">
    <property type="entry name" value="ASD1_cat"/>
</dbReference>
<name>A0A1D6F4M2_MAIZE</name>
<dbReference type="InterPro" id="IPR017853">
    <property type="entry name" value="GH"/>
</dbReference>
<protein>
    <recommendedName>
        <fullName evidence="3">non-reducing end alpha-L-arabinofuranosidase</fullName>
        <ecNumber evidence="3">3.2.1.55</ecNumber>
    </recommendedName>
</protein>
<reference evidence="8" key="1">
    <citation type="submission" date="2015-12" db="EMBL/GenBank/DDBJ databases">
        <title>Update maize B73 reference genome by single molecule sequencing technologies.</title>
        <authorList>
            <consortium name="Maize Genome Sequencing Project"/>
            <person name="Ware D."/>
        </authorList>
    </citation>
    <scope>NUCLEOTIDE SEQUENCE [LARGE SCALE GENOMIC DNA]</scope>
    <source>
        <tissue evidence="8">Seedling</tissue>
    </source>
</reference>
<dbReference type="InterPro" id="IPR051563">
    <property type="entry name" value="Glycosyl_Hydrolase_51"/>
</dbReference>
<dbReference type="SMART" id="SM00813">
    <property type="entry name" value="Alpha-L-AF_C"/>
    <property type="match status" value="1"/>
</dbReference>
<evidence type="ECO:0000313" key="8">
    <source>
        <dbReference type="EMBL" id="ONM26287.1"/>
    </source>
</evidence>
<comment type="similarity">
    <text evidence="2">Belongs to the glycosyl hydrolase 51 family.</text>
</comment>
<dbReference type="EC" id="3.2.1.55" evidence="3"/>
<evidence type="ECO:0000256" key="6">
    <source>
        <dbReference type="SAM" id="MobiDB-lite"/>
    </source>
</evidence>
<dbReference type="Gene3D" id="2.60.40.1180">
    <property type="entry name" value="Golgi alpha-mannosidase II"/>
    <property type="match status" value="1"/>
</dbReference>
<evidence type="ECO:0000256" key="2">
    <source>
        <dbReference type="ARBA" id="ARBA00007186"/>
    </source>
</evidence>
<dbReference type="EMBL" id="CM007648">
    <property type="protein sequence ID" value="ONM26287.1"/>
    <property type="molecule type" value="Genomic_DNA"/>
</dbReference>
<dbReference type="InterPro" id="IPR010720">
    <property type="entry name" value="Alpha-L-AF_C"/>
</dbReference>
<evidence type="ECO:0000256" key="1">
    <source>
        <dbReference type="ARBA" id="ARBA00001462"/>
    </source>
</evidence>
<dbReference type="Pfam" id="PF22848">
    <property type="entry name" value="ASD1_dom"/>
    <property type="match status" value="1"/>
</dbReference>
<dbReference type="GO" id="GO:0046556">
    <property type="term" value="F:alpha-L-arabinofuranosidase activity"/>
    <property type="evidence" value="ECO:0007669"/>
    <property type="project" value="UniProtKB-EC"/>
</dbReference>
<evidence type="ECO:0000256" key="5">
    <source>
        <dbReference type="ARBA" id="ARBA00022801"/>
    </source>
</evidence>
<dbReference type="InterPro" id="IPR013780">
    <property type="entry name" value="Glyco_hydro_b"/>
</dbReference>
<comment type="catalytic activity">
    <reaction evidence="1">
        <text>Hydrolysis of terminal non-reducing alpha-L-arabinofuranoside residues in alpha-L-arabinosides.</text>
        <dbReference type="EC" id="3.2.1.55"/>
    </reaction>
</comment>
<feature type="region of interest" description="Disordered" evidence="6">
    <location>
        <begin position="239"/>
        <end position="258"/>
    </location>
</feature>
<proteinExistence type="inferred from homology"/>
<dbReference type="Pfam" id="PF06964">
    <property type="entry name" value="Alpha-L-AF_C"/>
    <property type="match status" value="1"/>
</dbReference>
<sequence>MGHPEPFKLDYVSIGNQECWMLYYRGNYQKFYSAIKSAYPDINIISSCDRPTISPSNPADLYDVHVYTSSTNMFSKASMFDNTPRGAPKAIVSEYAVTGNDAGKGTLVAALAEAAFLIGLERNSDVVEMASCAPLFVNDNDRRWSPDAIVFNSGQHYGCPNYWMLHFFKESSGATLHPTAIQVSSYDQLVASAITWQNAKDKSTYLRIKVVNFGNQAVDLNISVVELATGVKKSGSKQTVLTSSSPLDENSFQQPEKVGARRTESVGSACSGLYITDNCVCVCMHACRWRQCRAQWRTRGSRWALPWGRTPSPRLTCCWSRASMTACKTVN</sequence>
<dbReference type="Gene3D" id="3.20.20.80">
    <property type="entry name" value="Glycosidases"/>
    <property type="match status" value="1"/>
</dbReference>